<accession>A0A6J4KF65</accession>
<name>A0A6J4KF65_9BACT</name>
<sequence>MTDLERELLHNLVTAAWPLPVQIAFGAGLLVVYWVWSRFYYAVIDPALRNVVGGVLGAKVVWVARYSAEYATPLDLGFPYNRYHRWTWGIQAESRRTVGRDAAALLLSFLCVTLLGGLWPIAVFLFVFLQLKALSYVVFLPVCLAVIAIYSLFWAGRHEVAGMR</sequence>
<dbReference type="EMBL" id="CADCTV010000150">
    <property type="protein sequence ID" value="CAA9304220.1"/>
    <property type="molecule type" value="Genomic_DNA"/>
</dbReference>
<keyword evidence="1" id="KW-0472">Membrane</keyword>
<keyword evidence="1" id="KW-0812">Transmembrane</keyword>
<feature type="transmembrane region" description="Helical" evidence="1">
    <location>
        <begin position="15"/>
        <end position="36"/>
    </location>
</feature>
<feature type="transmembrane region" description="Helical" evidence="1">
    <location>
        <begin position="104"/>
        <end position="128"/>
    </location>
</feature>
<feature type="transmembrane region" description="Helical" evidence="1">
    <location>
        <begin position="134"/>
        <end position="155"/>
    </location>
</feature>
<keyword evidence="1" id="KW-1133">Transmembrane helix</keyword>
<proteinExistence type="predicted"/>
<dbReference type="AlphaFoldDB" id="A0A6J4KF65"/>
<evidence type="ECO:0000313" key="2">
    <source>
        <dbReference type="EMBL" id="CAA9304220.1"/>
    </source>
</evidence>
<evidence type="ECO:0000256" key="1">
    <source>
        <dbReference type="SAM" id="Phobius"/>
    </source>
</evidence>
<reference evidence="2" key="1">
    <citation type="submission" date="2020-02" db="EMBL/GenBank/DDBJ databases">
        <authorList>
            <person name="Meier V. D."/>
        </authorList>
    </citation>
    <scope>NUCLEOTIDE SEQUENCE</scope>
    <source>
        <strain evidence="2">AVDCRST_MAG89</strain>
    </source>
</reference>
<organism evidence="2">
    <name type="scientific">uncultured Gemmatimonadota bacterium</name>
    <dbReference type="NCBI Taxonomy" id="203437"/>
    <lineage>
        <taxon>Bacteria</taxon>
        <taxon>Pseudomonadati</taxon>
        <taxon>Gemmatimonadota</taxon>
        <taxon>environmental samples</taxon>
    </lineage>
</organism>
<protein>
    <submittedName>
        <fullName evidence="2">Uncharacterized protein</fullName>
    </submittedName>
</protein>
<gene>
    <name evidence="2" type="ORF">AVDCRST_MAG89-691</name>
</gene>